<dbReference type="SUPFAM" id="SSF49899">
    <property type="entry name" value="Concanavalin A-like lectins/glucanases"/>
    <property type="match status" value="1"/>
</dbReference>
<evidence type="ECO:0000256" key="6">
    <source>
        <dbReference type="ARBA" id="ARBA00022833"/>
    </source>
</evidence>
<dbReference type="Ensembl" id="ENSSPAT00000018967.1">
    <property type="protein sequence ID" value="ENSSPAP00000018686.1"/>
    <property type="gene ID" value="ENSSPAG00000014110.1"/>
</dbReference>
<evidence type="ECO:0000313" key="15">
    <source>
        <dbReference type="Proteomes" id="UP000694891"/>
    </source>
</evidence>
<keyword evidence="3" id="KW-0399">Innate immunity</keyword>
<dbReference type="SUPFAM" id="SSF57845">
    <property type="entry name" value="B-box zinc-binding domain"/>
    <property type="match status" value="1"/>
</dbReference>
<dbReference type="InterPro" id="IPR043136">
    <property type="entry name" value="B30.2/SPRY_sf"/>
</dbReference>
<dbReference type="GO" id="GO:0045087">
    <property type="term" value="P:innate immune response"/>
    <property type="evidence" value="ECO:0007669"/>
    <property type="project" value="UniProtKB-KW"/>
</dbReference>
<dbReference type="SMART" id="SM00184">
    <property type="entry name" value="RING"/>
    <property type="match status" value="1"/>
</dbReference>
<reference evidence="14" key="1">
    <citation type="submission" date="2023-09" db="UniProtKB">
        <authorList>
            <consortium name="Ensembl"/>
        </authorList>
    </citation>
    <scope>IDENTIFICATION</scope>
</reference>
<evidence type="ECO:0000256" key="4">
    <source>
        <dbReference type="ARBA" id="ARBA00022723"/>
    </source>
</evidence>
<dbReference type="PROSITE" id="PS00518">
    <property type="entry name" value="ZF_RING_1"/>
    <property type="match status" value="1"/>
</dbReference>
<keyword evidence="9" id="KW-0175">Coiled coil</keyword>
<dbReference type="InterPro" id="IPR006574">
    <property type="entry name" value="PRY"/>
</dbReference>
<feature type="compositionally biased region" description="Acidic residues" evidence="10">
    <location>
        <begin position="209"/>
        <end position="221"/>
    </location>
</feature>
<dbReference type="SMART" id="SM00589">
    <property type="entry name" value="PRY"/>
    <property type="match status" value="1"/>
</dbReference>
<dbReference type="Gene3D" id="3.30.40.10">
    <property type="entry name" value="Zinc/RING finger domain, C3HC4 (zinc finger)"/>
    <property type="match status" value="1"/>
</dbReference>
<dbReference type="SMART" id="SM00449">
    <property type="entry name" value="SPRY"/>
    <property type="match status" value="1"/>
</dbReference>
<feature type="domain" description="B box-type" evidence="12">
    <location>
        <begin position="361"/>
        <end position="397"/>
    </location>
</feature>
<reference evidence="16" key="2">
    <citation type="submission" date="2025-04" db="UniProtKB">
        <authorList>
            <consortium name="RefSeq"/>
        </authorList>
    </citation>
    <scope>IDENTIFICATION</scope>
</reference>
<keyword evidence="4" id="KW-0479">Metal-binding</keyword>
<dbReference type="Proteomes" id="UP000694891">
    <property type="component" value="Unplaced"/>
</dbReference>
<keyword evidence="6" id="KW-0862">Zinc</keyword>
<dbReference type="GO" id="GO:0005737">
    <property type="term" value="C:cytoplasm"/>
    <property type="evidence" value="ECO:0007669"/>
    <property type="project" value="UniProtKB-SubCell"/>
</dbReference>
<dbReference type="Pfam" id="PF13765">
    <property type="entry name" value="PRY"/>
    <property type="match status" value="1"/>
</dbReference>
<dbReference type="InterPro" id="IPR000315">
    <property type="entry name" value="Znf_B-box"/>
</dbReference>
<gene>
    <name evidence="16" type="primary">LOC103355224</name>
</gene>
<organism evidence="14">
    <name type="scientific">Stegastes partitus</name>
    <name type="common">bicolor damselfish</name>
    <dbReference type="NCBI Taxonomy" id="144197"/>
    <lineage>
        <taxon>Eukaryota</taxon>
        <taxon>Metazoa</taxon>
        <taxon>Chordata</taxon>
        <taxon>Craniata</taxon>
        <taxon>Vertebrata</taxon>
        <taxon>Euteleostomi</taxon>
        <taxon>Actinopterygii</taxon>
        <taxon>Neopterygii</taxon>
        <taxon>Teleostei</taxon>
        <taxon>Neoteleostei</taxon>
        <taxon>Acanthomorphata</taxon>
        <taxon>Ovalentaria</taxon>
        <taxon>Pomacentridae</taxon>
        <taxon>Stegastes</taxon>
    </lineage>
</organism>
<evidence type="ECO:0000256" key="1">
    <source>
        <dbReference type="ARBA" id="ARBA00004496"/>
    </source>
</evidence>
<name>A0A3B5AE74_9TELE</name>
<dbReference type="InterPro" id="IPR003879">
    <property type="entry name" value="Butyrophylin_SPRY"/>
</dbReference>
<keyword evidence="15" id="KW-1185">Reference proteome</keyword>
<dbReference type="InterPro" id="IPR003877">
    <property type="entry name" value="SPRY_dom"/>
</dbReference>
<evidence type="ECO:0000256" key="8">
    <source>
        <dbReference type="PROSITE-ProRule" id="PRU00024"/>
    </source>
</evidence>
<dbReference type="GeneTree" id="ENSGT00940000154294"/>
<dbReference type="PROSITE" id="PS50089">
    <property type="entry name" value="ZF_RING_2"/>
    <property type="match status" value="1"/>
</dbReference>
<keyword evidence="2" id="KW-0963">Cytoplasm</keyword>
<evidence type="ECO:0000259" key="13">
    <source>
        <dbReference type="PROSITE" id="PS50188"/>
    </source>
</evidence>
<evidence type="ECO:0000256" key="3">
    <source>
        <dbReference type="ARBA" id="ARBA00022588"/>
    </source>
</evidence>
<evidence type="ECO:0000256" key="9">
    <source>
        <dbReference type="SAM" id="Coils"/>
    </source>
</evidence>
<dbReference type="SMART" id="SM00336">
    <property type="entry name" value="BBOX"/>
    <property type="match status" value="2"/>
</dbReference>
<dbReference type="InterPro" id="IPR017907">
    <property type="entry name" value="Znf_RING_CS"/>
</dbReference>
<comment type="subcellular location">
    <subcellularLocation>
        <location evidence="1">Cytoplasm</location>
    </subcellularLocation>
</comment>
<evidence type="ECO:0000259" key="11">
    <source>
        <dbReference type="PROSITE" id="PS50089"/>
    </source>
</evidence>
<feature type="domain" description="B30.2/SPRY" evidence="13">
    <location>
        <begin position="562"/>
        <end position="758"/>
    </location>
</feature>
<feature type="compositionally biased region" description="Polar residues" evidence="10">
    <location>
        <begin position="83"/>
        <end position="95"/>
    </location>
</feature>
<feature type="region of interest" description="Disordered" evidence="10">
    <location>
        <begin position="63"/>
        <end position="234"/>
    </location>
</feature>
<protein>
    <submittedName>
        <fullName evidence="14 16">Tripartite motif-containing protein 14-like</fullName>
    </submittedName>
</protein>
<dbReference type="Gene3D" id="2.60.120.920">
    <property type="match status" value="1"/>
</dbReference>
<evidence type="ECO:0000256" key="5">
    <source>
        <dbReference type="ARBA" id="ARBA00022771"/>
    </source>
</evidence>
<evidence type="ECO:0000256" key="2">
    <source>
        <dbReference type="ARBA" id="ARBA00022490"/>
    </source>
</evidence>
<dbReference type="InterPro" id="IPR001870">
    <property type="entry name" value="B30.2/SPRY"/>
</dbReference>
<feature type="compositionally biased region" description="Basic and acidic residues" evidence="10">
    <location>
        <begin position="168"/>
        <end position="183"/>
    </location>
</feature>
<evidence type="ECO:0000313" key="14">
    <source>
        <dbReference type="Ensembl" id="ENSSPAP00000018686.1"/>
    </source>
</evidence>
<dbReference type="Pfam" id="PF00643">
    <property type="entry name" value="zf-B_box"/>
    <property type="match status" value="1"/>
</dbReference>
<dbReference type="InterPro" id="IPR018957">
    <property type="entry name" value="Znf_C3HC4_RING-type"/>
</dbReference>
<keyword evidence="7" id="KW-0391">Immunity</keyword>
<dbReference type="InterPro" id="IPR051051">
    <property type="entry name" value="E3_ubiq-ligase_TRIM/RNF"/>
</dbReference>
<evidence type="ECO:0000256" key="10">
    <source>
        <dbReference type="SAM" id="MobiDB-lite"/>
    </source>
</evidence>
<dbReference type="InterPro" id="IPR013320">
    <property type="entry name" value="ConA-like_dom_sf"/>
</dbReference>
<accession>A0A3B5AE74</accession>
<evidence type="ECO:0000313" key="16">
    <source>
        <dbReference type="RefSeq" id="XP_008277147.1"/>
    </source>
</evidence>
<dbReference type="GO" id="GO:0008270">
    <property type="term" value="F:zinc ion binding"/>
    <property type="evidence" value="ECO:0007669"/>
    <property type="project" value="UniProtKB-KW"/>
</dbReference>
<dbReference type="InterPro" id="IPR001841">
    <property type="entry name" value="Znf_RING"/>
</dbReference>
<feature type="domain" description="RING-type" evidence="11">
    <location>
        <begin position="11"/>
        <end position="53"/>
    </location>
</feature>
<dbReference type="AlphaFoldDB" id="A0A3B5AE74"/>
<dbReference type="Pfam" id="PF00622">
    <property type="entry name" value="SPRY"/>
    <property type="match status" value="1"/>
</dbReference>
<dbReference type="Gene3D" id="4.10.830.40">
    <property type="match status" value="1"/>
</dbReference>
<proteinExistence type="predicted"/>
<dbReference type="PROSITE" id="PS50119">
    <property type="entry name" value="ZF_BBOX"/>
    <property type="match status" value="1"/>
</dbReference>
<feature type="compositionally biased region" description="Polar residues" evidence="10">
    <location>
        <begin position="155"/>
        <end position="167"/>
    </location>
</feature>
<sequence length="758" mass="83972">MGASLDTPAMCPLCNVPTRDPVTLKCNHRFCQRCIGDLWSVTPTGPYHCPEWRCKTVYQTLPFDNNRIRPPTPSRRTQPRSSAGTSSNDEQTTFDSTLRRPSLTSRLLGKRKASTPVPEQPDTKRATVESRANRSIDAETPTTSLSDKPGRSTDADTSNKAVHPESTQCERGDGASSSEKSDSKAGPASDGPQDIPVQQNEHKSKEVVLLDESDSSDEVDLCDSPPLATAKEDTPVTGIPVLPRKLVSSASSDPSPGVSVPKQNASPVRHVSKATLILNKSPVAASGSPSRVGIVSRPENTNSGPVPCHYCPKTGYQPAVKTCLVCGASMCTEHLRPHLDSPVFQNHTLVAPVEDISLWRCQEHQEINRIYCRQCGVCVCTVCTVIGAHRDHVCIGIREAERELRGNLKEEIKQLQEAEQQVKNRVNELTQKKETFTVVLNDARSGVKQQYAAIREALGHEEQSTLQCVTKEENRVLGGLEEKLGHLRSSLQSIQQGLHTLEGLADAKGDKRIQDQAFIMEYSKIGQIDTRSCVEQFEAPEEVDRARLRCLQRWTEKRLDNVVVTMPGTDRDLYRLLYGIIPSLDEDTAHPKLQVSDSNRRVTYSETQQAYTEHEARFSSFPQILASCGLEGGRWYWEASVSVDDGRWKVGLCEGQIERKGQKDSSRLGFNSYSWCLACDKKKVEALHNKATFPVDADGLQRVGVYLDFEEGILSFFNVTPEGSLALMHSFKHRFTEPLYPALSVSKTQLAVCDLFQS</sequence>
<dbReference type="Pfam" id="PF00097">
    <property type="entry name" value="zf-C3HC4"/>
    <property type="match status" value="1"/>
</dbReference>
<dbReference type="CDD" id="cd19756">
    <property type="entry name" value="Bbox2"/>
    <property type="match status" value="1"/>
</dbReference>
<dbReference type="Gene3D" id="3.30.160.60">
    <property type="entry name" value="Classic Zinc Finger"/>
    <property type="match status" value="1"/>
</dbReference>
<evidence type="ECO:0000256" key="7">
    <source>
        <dbReference type="ARBA" id="ARBA00022859"/>
    </source>
</evidence>
<dbReference type="PANTHER" id="PTHR25465:SF35">
    <property type="entry name" value="E3 UBIQUITIN_ISG15 LIGASE TRIM25-RELATED"/>
    <property type="match status" value="1"/>
</dbReference>
<evidence type="ECO:0000259" key="12">
    <source>
        <dbReference type="PROSITE" id="PS50119"/>
    </source>
</evidence>
<feature type="compositionally biased region" description="Basic and acidic residues" evidence="10">
    <location>
        <begin position="121"/>
        <end position="137"/>
    </location>
</feature>
<keyword evidence="5 8" id="KW-0863">Zinc-finger</keyword>
<dbReference type="PRINTS" id="PR01407">
    <property type="entry name" value="BUTYPHLNCDUF"/>
</dbReference>
<dbReference type="SUPFAM" id="SSF57850">
    <property type="entry name" value="RING/U-box"/>
    <property type="match status" value="1"/>
</dbReference>
<dbReference type="PANTHER" id="PTHR25465">
    <property type="entry name" value="B-BOX DOMAIN CONTAINING"/>
    <property type="match status" value="1"/>
</dbReference>
<feature type="coiled-coil region" evidence="9">
    <location>
        <begin position="398"/>
        <end position="435"/>
    </location>
</feature>
<dbReference type="OrthoDB" id="6105938at2759"/>
<dbReference type="GeneID" id="103355224"/>
<dbReference type="PROSITE" id="PS50188">
    <property type="entry name" value="B302_SPRY"/>
    <property type="match status" value="1"/>
</dbReference>
<dbReference type="RefSeq" id="XP_008277147.1">
    <property type="nucleotide sequence ID" value="XM_008278925.1"/>
</dbReference>
<dbReference type="STRING" id="144197.ENSSPAP00000018686"/>
<dbReference type="InterPro" id="IPR013083">
    <property type="entry name" value="Znf_RING/FYVE/PHD"/>
</dbReference>